<keyword evidence="1" id="KW-1133">Transmembrane helix</keyword>
<reference evidence="2 3" key="1">
    <citation type="submission" date="2021-06" db="EMBL/GenBank/DDBJ databases">
        <authorList>
            <person name="Palmer J.M."/>
        </authorList>
    </citation>
    <scope>NUCLEOTIDE SEQUENCE [LARGE SCALE GENOMIC DNA]</scope>
    <source>
        <strain evidence="2 3">XR_2019</strain>
        <tissue evidence="2">Muscle</tissue>
    </source>
</reference>
<name>A0ABV0VW85_9TELE</name>
<proteinExistence type="predicted"/>
<evidence type="ECO:0000313" key="3">
    <source>
        <dbReference type="Proteomes" id="UP001444071"/>
    </source>
</evidence>
<accession>A0ABV0VW85</accession>
<dbReference type="EMBL" id="JAHRIM010010841">
    <property type="protein sequence ID" value="MEQ2260578.1"/>
    <property type="molecule type" value="Genomic_DNA"/>
</dbReference>
<evidence type="ECO:0000256" key="1">
    <source>
        <dbReference type="SAM" id="Phobius"/>
    </source>
</evidence>
<comment type="caution">
    <text evidence="2">The sequence shown here is derived from an EMBL/GenBank/DDBJ whole genome shotgun (WGS) entry which is preliminary data.</text>
</comment>
<organism evidence="2 3">
    <name type="scientific">Xenotaenia resolanae</name>
    <dbReference type="NCBI Taxonomy" id="208358"/>
    <lineage>
        <taxon>Eukaryota</taxon>
        <taxon>Metazoa</taxon>
        <taxon>Chordata</taxon>
        <taxon>Craniata</taxon>
        <taxon>Vertebrata</taxon>
        <taxon>Euteleostomi</taxon>
        <taxon>Actinopterygii</taxon>
        <taxon>Neopterygii</taxon>
        <taxon>Teleostei</taxon>
        <taxon>Neoteleostei</taxon>
        <taxon>Acanthomorphata</taxon>
        <taxon>Ovalentaria</taxon>
        <taxon>Atherinomorphae</taxon>
        <taxon>Cyprinodontiformes</taxon>
        <taxon>Goodeidae</taxon>
        <taxon>Xenotaenia</taxon>
    </lineage>
</organism>
<dbReference type="Proteomes" id="UP001444071">
    <property type="component" value="Unassembled WGS sequence"/>
</dbReference>
<keyword evidence="3" id="KW-1185">Reference proteome</keyword>
<keyword evidence="1" id="KW-0812">Transmembrane</keyword>
<feature type="transmembrane region" description="Helical" evidence="1">
    <location>
        <begin position="275"/>
        <end position="307"/>
    </location>
</feature>
<feature type="transmembrane region" description="Helical" evidence="1">
    <location>
        <begin position="172"/>
        <end position="193"/>
    </location>
</feature>
<evidence type="ECO:0000313" key="2">
    <source>
        <dbReference type="EMBL" id="MEQ2260578.1"/>
    </source>
</evidence>
<gene>
    <name evidence="2" type="ORF">XENORESO_020743</name>
</gene>
<feature type="transmembrane region" description="Helical" evidence="1">
    <location>
        <begin position="138"/>
        <end position="160"/>
    </location>
</feature>
<sequence>MLGMPVKYFMYVKLPDCSLGRWRTGWYVSALKSLSSNHALKPLIPTFCFLVVIIYGQADKLRNFVAGIFVPQYHYPFPVALCFTQVLVSLVFINLLHALGLVALRSYSTSLGERLLLPSICNSVHSVLVMWAKASSPYASLFLFTVPLLPLLTVGFSFALKVASPPPHHSSAFISVLSGMFVVITASKGIPGIEPLEYLYAPLALTLHSLSLISLAKVSEVERQKPPGIQASVFDIYYAQLVNQSGVLGFLWLLHPDSPWEVLRLSSWRNLLFHGYLLAIVLLGMVLNFLVCISALCVSPLAAALLYSARYMVQPFFSFCSFPV</sequence>
<keyword evidence="1" id="KW-0472">Membrane</keyword>
<protein>
    <submittedName>
        <fullName evidence="2">Uncharacterized protein</fullName>
    </submittedName>
</protein>
<feature type="transmembrane region" description="Helical" evidence="1">
    <location>
        <begin position="78"/>
        <end position="103"/>
    </location>
</feature>
<feature type="transmembrane region" description="Helical" evidence="1">
    <location>
        <begin position="39"/>
        <end position="58"/>
    </location>
</feature>